<keyword evidence="3" id="KW-1185">Reference proteome</keyword>
<gene>
    <name evidence="2" type="ORF">Pcinc_036117</name>
</gene>
<feature type="region of interest" description="Disordered" evidence="1">
    <location>
        <begin position="1"/>
        <end position="43"/>
    </location>
</feature>
<evidence type="ECO:0000313" key="3">
    <source>
        <dbReference type="Proteomes" id="UP001286313"/>
    </source>
</evidence>
<name>A0AAE1BYC8_PETCI</name>
<reference evidence="2" key="1">
    <citation type="submission" date="2023-10" db="EMBL/GenBank/DDBJ databases">
        <title>Genome assemblies of two species of porcelain crab, Petrolisthes cinctipes and Petrolisthes manimaculis (Anomura: Porcellanidae).</title>
        <authorList>
            <person name="Angst P."/>
        </authorList>
    </citation>
    <scope>NUCLEOTIDE SEQUENCE</scope>
    <source>
        <strain evidence="2">PB745_01</strain>
        <tissue evidence="2">Gill</tissue>
    </source>
</reference>
<evidence type="ECO:0000313" key="2">
    <source>
        <dbReference type="EMBL" id="KAK3857644.1"/>
    </source>
</evidence>
<accession>A0AAE1BYC8</accession>
<dbReference type="Proteomes" id="UP001286313">
    <property type="component" value="Unassembled WGS sequence"/>
</dbReference>
<dbReference type="AlphaFoldDB" id="A0AAE1BYC8"/>
<proteinExistence type="predicted"/>
<comment type="caution">
    <text evidence="2">The sequence shown here is derived from an EMBL/GenBank/DDBJ whole genome shotgun (WGS) entry which is preliminary data.</text>
</comment>
<evidence type="ECO:0000256" key="1">
    <source>
        <dbReference type="SAM" id="MobiDB-lite"/>
    </source>
</evidence>
<protein>
    <submittedName>
        <fullName evidence="2">Uncharacterized protein</fullName>
    </submittedName>
</protein>
<sequence>MGGSDRRAAPLVTSQVPGPSKERLLLPRGRAQRAAPEGASVAPNAAHSLSLHPTTSHFTLRFPTSPYSLSLHHPTTPSHISLVSPTPFNHTSLSLHTFYHNTSSSPANLPLRTFLILTHPSLSYPIPKLHQSLPSRPLPAFLSPEPHQSLPSSPLSFLPHFLPSFPPNLTNVSPFTPPSFPPNLTNLSPPTPFLPSFPPNLTSHSPRPLSFLPSPSMRYYLFVTLVIRGQELLLRQQNQSLSSRGPDGHVTGVRAPSSSSSIYSSSFRILPPGRHAKGVQSFSVCAWLL</sequence>
<dbReference type="EMBL" id="JAWQEG010005554">
    <property type="protein sequence ID" value="KAK3857644.1"/>
    <property type="molecule type" value="Genomic_DNA"/>
</dbReference>
<organism evidence="2 3">
    <name type="scientific">Petrolisthes cinctipes</name>
    <name type="common">Flat porcelain crab</name>
    <dbReference type="NCBI Taxonomy" id="88211"/>
    <lineage>
        <taxon>Eukaryota</taxon>
        <taxon>Metazoa</taxon>
        <taxon>Ecdysozoa</taxon>
        <taxon>Arthropoda</taxon>
        <taxon>Crustacea</taxon>
        <taxon>Multicrustacea</taxon>
        <taxon>Malacostraca</taxon>
        <taxon>Eumalacostraca</taxon>
        <taxon>Eucarida</taxon>
        <taxon>Decapoda</taxon>
        <taxon>Pleocyemata</taxon>
        <taxon>Anomura</taxon>
        <taxon>Galatheoidea</taxon>
        <taxon>Porcellanidae</taxon>
        <taxon>Petrolisthes</taxon>
    </lineage>
</organism>